<feature type="transmembrane region" description="Helical" evidence="5">
    <location>
        <begin position="83"/>
        <end position="103"/>
    </location>
</feature>
<proteinExistence type="inferred from homology"/>
<dbReference type="PANTHER" id="PTHR43701:SF2">
    <property type="entry name" value="MEMBRANE TRANSPORTER PROTEIN YJNA-RELATED"/>
    <property type="match status" value="1"/>
</dbReference>
<dbReference type="Proteomes" id="UP000199114">
    <property type="component" value="Unassembled WGS sequence"/>
</dbReference>
<dbReference type="GO" id="GO:0005886">
    <property type="term" value="C:plasma membrane"/>
    <property type="evidence" value="ECO:0007669"/>
    <property type="project" value="UniProtKB-SubCell"/>
</dbReference>
<accession>A0A1H9AZ27</accession>
<keyword evidence="2 5" id="KW-0812">Transmembrane</keyword>
<comment type="similarity">
    <text evidence="5">Belongs to the 4-toluene sulfonate uptake permease (TSUP) (TC 2.A.102) family.</text>
</comment>
<evidence type="ECO:0000256" key="3">
    <source>
        <dbReference type="ARBA" id="ARBA00022989"/>
    </source>
</evidence>
<dbReference type="AlphaFoldDB" id="A0A1H9AZ27"/>
<gene>
    <name evidence="6" type="ORF">SAMN04489841_0587</name>
</gene>
<dbReference type="Pfam" id="PF01925">
    <property type="entry name" value="TauE"/>
    <property type="match status" value="1"/>
</dbReference>
<evidence type="ECO:0000256" key="2">
    <source>
        <dbReference type="ARBA" id="ARBA00022692"/>
    </source>
</evidence>
<dbReference type="InterPro" id="IPR051598">
    <property type="entry name" value="TSUP/Inactive_protease-like"/>
</dbReference>
<dbReference type="RefSeq" id="WP_090613122.1">
    <property type="nucleotide sequence ID" value="NZ_FOFD01000001.1"/>
</dbReference>
<dbReference type="PANTHER" id="PTHR43701">
    <property type="entry name" value="MEMBRANE TRANSPORTER PROTEIN MJ0441-RELATED"/>
    <property type="match status" value="1"/>
</dbReference>
<dbReference type="STRING" id="1186196.SAMN04489841_0587"/>
<dbReference type="InterPro" id="IPR002781">
    <property type="entry name" value="TM_pro_TauE-like"/>
</dbReference>
<feature type="transmembrane region" description="Helical" evidence="5">
    <location>
        <begin position="109"/>
        <end position="127"/>
    </location>
</feature>
<dbReference type="OrthoDB" id="214470at2157"/>
<feature type="transmembrane region" description="Helical" evidence="5">
    <location>
        <begin position="172"/>
        <end position="199"/>
    </location>
</feature>
<name>A0A1H9AZ27_9EURY</name>
<feature type="transmembrane region" description="Helical" evidence="5">
    <location>
        <begin position="52"/>
        <end position="71"/>
    </location>
</feature>
<sequence length="259" mass="26357">MFELPFHLSLVLLLVSIAFFSGIGITTIGPGGIFVTIALYSLTPLASSQVAGTAHATFVVTGLVGSAAYLYSGEMNSGESRAIAIVLSGASVLGALVGAYVNAFVPRTVFGVLLGGVAMAVGGIILYRERRGFSPLYELEPLSRSGRLVLAGLGFVLGVCSGLLGIGGPVLAVPALVLVGVPMLLAVAVAQVQSIFIATFAASGYFLQGNVVVPLAVVIGTPLLLGVVVGWRIAHVIDPEKLKVTLGVVLLGVGPYLAL</sequence>
<comment type="subcellular location">
    <subcellularLocation>
        <location evidence="5">Cell membrane</location>
        <topology evidence="5">Multi-pass membrane protein</topology>
    </subcellularLocation>
    <subcellularLocation>
        <location evidence="1">Membrane</location>
        <topology evidence="1">Multi-pass membrane protein</topology>
    </subcellularLocation>
</comment>
<feature type="transmembrane region" description="Helical" evidence="5">
    <location>
        <begin position="211"/>
        <end position="234"/>
    </location>
</feature>
<keyword evidence="4 5" id="KW-0472">Membrane</keyword>
<reference evidence="7" key="1">
    <citation type="submission" date="2016-10" db="EMBL/GenBank/DDBJ databases">
        <authorList>
            <person name="Varghese N."/>
            <person name="Submissions S."/>
        </authorList>
    </citation>
    <scope>NUCLEOTIDE SEQUENCE [LARGE SCALE GENOMIC DNA]</scope>
    <source>
        <strain evidence="7">DSM 25055</strain>
    </source>
</reference>
<organism evidence="6 7">
    <name type="scientific">Natrinema salaciae</name>
    <dbReference type="NCBI Taxonomy" id="1186196"/>
    <lineage>
        <taxon>Archaea</taxon>
        <taxon>Methanobacteriati</taxon>
        <taxon>Methanobacteriota</taxon>
        <taxon>Stenosarchaea group</taxon>
        <taxon>Halobacteria</taxon>
        <taxon>Halobacteriales</taxon>
        <taxon>Natrialbaceae</taxon>
        <taxon>Natrinema</taxon>
    </lineage>
</organism>
<evidence type="ECO:0000313" key="6">
    <source>
        <dbReference type="EMBL" id="SEP82006.1"/>
    </source>
</evidence>
<evidence type="ECO:0000256" key="5">
    <source>
        <dbReference type="RuleBase" id="RU363041"/>
    </source>
</evidence>
<evidence type="ECO:0000256" key="4">
    <source>
        <dbReference type="ARBA" id="ARBA00023136"/>
    </source>
</evidence>
<protein>
    <recommendedName>
        <fullName evidence="5">Probable membrane transporter protein</fullName>
    </recommendedName>
</protein>
<feature type="transmembrane region" description="Helical" evidence="5">
    <location>
        <begin position="148"/>
        <end position="166"/>
    </location>
</feature>
<evidence type="ECO:0000256" key="1">
    <source>
        <dbReference type="ARBA" id="ARBA00004141"/>
    </source>
</evidence>
<evidence type="ECO:0000313" key="7">
    <source>
        <dbReference type="Proteomes" id="UP000199114"/>
    </source>
</evidence>
<keyword evidence="3 5" id="KW-1133">Transmembrane helix</keyword>
<keyword evidence="5" id="KW-1003">Cell membrane</keyword>
<dbReference type="EMBL" id="FOFD01000001">
    <property type="protein sequence ID" value="SEP82006.1"/>
    <property type="molecule type" value="Genomic_DNA"/>
</dbReference>
<feature type="transmembrane region" description="Helical" evidence="5">
    <location>
        <begin position="12"/>
        <end position="40"/>
    </location>
</feature>
<keyword evidence="7" id="KW-1185">Reference proteome</keyword>